<evidence type="ECO:0000313" key="2">
    <source>
        <dbReference type="Proteomes" id="UP000235584"/>
    </source>
</evidence>
<dbReference type="EMBL" id="CP025704">
    <property type="protein sequence ID" value="AUN98434.1"/>
    <property type="molecule type" value="Genomic_DNA"/>
</dbReference>
<dbReference type="RefSeq" id="WP_102243725.1">
    <property type="nucleotide sequence ID" value="NZ_CP025704.1"/>
</dbReference>
<proteinExistence type="predicted"/>
<sequence length="990" mass="113447">MLFILLILSGCSSKISVDLLSKLIGSGNEDSSSSSSELVEYKLTIAKKNDPTVSITTVDSSYTTRKIDLGINAEKIKTIAYSENFWVFKAYTEQEIKEGKYRTYYLNLNDANPTPVNFIGQTDLPCVTQHARDPWMVIIRGYLYCANTTGSRLTRINLSNYSDKTVFNTVTLDLYYAETDLPLAWTHFFVGSDLYLRVGVWGNIGYVRINGNSVTASWIKNGDDSVGIRWLNNQLVNVSGDGEVTIYTGTSTSEIVTLPGYDRSSNNVPFSRYRFLIDKDIYYFMCSPDSYAGTLGLYKTNLDDIRNATTEYYDFGTIRCDEFSNFQAFNLNGSLYFKAYDTVEKKVNLYRFRPSESEKFQKIVELADLEFDTFFAYNFKPVEYSFYSDSENLCFSGKSGNTYVPYCIDQNHNLNRMGQVSADDPFLAPIKFKKYGNDLLYLAKADRVRLYKADLTSHVSSEVTSVNSLLNLDFAWEHAYANFTGTKSDTVLTGENSLLGIVTFTDKDVDVTIKDIKGNEYKHAFTRVNNSKIYNLYAYKNKTLFAYGQNDYYDLVIFEQDKERKIPLSRRILNGDGTLITKYHDRYFYYLNVNYELMRIDMVTENVVLVDTSVLEFDIVEGKVIYIKDEPGAVYVVDKNLTKTLATNKLSDFGIKTTFTDYVTVFRNNVYVAEMDTNTWEPHSYLVGENGVKTEIKDTQGNRMFTELVVYGVASVNDRYVYFVTYDENGDEIMHLFDNQTASTLASYLMSNYNFFLPNMILNKNDASKMIVEVDTSSAPFVAKFSEYIDGSFEEHLYNLPAIIDDISISLENAKVITVKDKILLAIQRSDVDRVYLLKRAPESPELIFENRHDTIINAVSNSLSIDLESTFYFFSETKDQAVIHYSKLINGNLGSVYAEFDSNTDRFIEKSIVAKEGMDIRSEIFLNEKKLYPDEVDQQFFIGRGIVLDPNKKYSVFKYFKNTNYSYRVTEFMNFDKVIFDLDVEVIPN</sequence>
<dbReference type="Proteomes" id="UP000235584">
    <property type="component" value="Chromosome"/>
</dbReference>
<protein>
    <submittedName>
        <fullName evidence="1">Uncharacterized protein</fullName>
    </submittedName>
</protein>
<name>A0A2K9NUJ5_BACTC</name>
<dbReference type="KEGG" id="bsto:C0V70_10015"/>
<evidence type="ECO:0000313" key="1">
    <source>
        <dbReference type="EMBL" id="AUN98434.1"/>
    </source>
</evidence>
<dbReference type="AlphaFoldDB" id="A0A2K9NUJ5"/>
<organism evidence="1 2">
    <name type="scientific">Bacteriovorax stolpii</name>
    <name type="common">Bdellovibrio stolpii</name>
    <dbReference type="NCBI Taxonomy" id="960"/>
    <lineage>
        <taxon>Bacteria</taxon>
        <taxon>Pseudomonadati</taxon>
        <taxon>Bdellovibrionota</taxon>
        <taxon>Bacteriovoracia</taxon>
        <taxon>Bacteriovoracales</taxon>
        <taxon>Bacteriovoracaceae</taxon>
        <taxon>Bacteriovorax</taxon>
    </lineage>
</organism>
<gene>
    <name evidence="1" type="ORF">C0V70_10015</name>
</gene>
<reference evidence="1 2" key="1">
    <citation type="submission" date="2018-01" db="EMBL/GenBank/DDBJ databases">
        <title>Complete genome sequence of Bacteriovorax stolpii DSM12778.</title>
        <authorList>
            <person name="Tang B."/>
            <person name="Chang J."/>
        </authorList>
    </citation>
    <scope>NUCLEOTIDE SEQUENCE [LARGE SCALE GENOMIC DNA]</scope>
    <source>
        <strain evidence="1 2">DSM 12778</strain>
    </source>
</reference>
<dbReference type="SUPFAM" id="SSF69304">
    <property type="entry name" value="Tricorn protease N-terminal domain"/>
    <property type="match status" value="1"/>
</dbReference>
<keyword evidence="2" id="KW-1185">Reference proteome</keyword>
<accession>A0A2K9NUJ5</accession>